<feature type="compositionally biased region" description="Low complexity" evidence="1">
    <location>
        <begin position="137"/>
        <end position="169"/>
    </location>
</feature>
<keyword evidence="4" id="KW-0132">Cell division</keyword>
<protein>
    <submittedName>
        <fullName evidence="4">Cell division protein FtsN</fullName>
    </submittedName>
</protein>
<dbReference type="InterPro" id="IPR052521">
    <property type="entry name" value="Cell_div_SPOR-domain"/>
</dbReference>
<evidence type="ECO:0000313" key="4">
    <source>
        <dbReference type="EMBL" id="MET4576920.1"/>
    </source>
</evidence>
<dbReference type="SUPFAM" id="SSF110997">
    <property type="entry name" value="Sporulation related repeat"/>
    <property type="match status" value="1"/>
</dbReference>
<name>A0ABV2Q7B8_9BURK</name>
<evidence type="ECO:0000256" key="1">
    <source>
        <dbReference type="SAM" id="MobiDB-lite"/>
    </source>
</evidence>
<keyword evidence="2" id="KW-1133">Transmembrane helix</keyword>
<dbReference type="Proteomes" id="UP001549320">
    <property type="component" value="Unassembled WGS sequence"/>
</dbReference>
<evidence type="ECO:0000256" key="2">
    <source>
        <dbReference type="SAM" id="Phobius"/>
    </source>
</evidence>
<dbReference type="Pfam" id="PF05036">
    <property type="entry name" value="SPOR"/>
    <property type="match status" value="1"/>
</dbReference>
<dbReference type="Gene3D" id="3.30.70.1070">
    <property type="entry name" value="Sporulation related repeat"/>
    <property type="match status" value="1"/>
</dbReference>
<dbReference type="PANTHER" id="PTHR38687:SF1">
    <property type="entry name" value="CELL DIVISION PROTEIN DEDD"/>
    <property type="match status" value="1"/>
</dbReference>
<feature type="transmembrane region" description="Helical" evidence="2">
    <location>
        <begin position="35"/>
        <end position="58"/>
    </location>
</feature>
<keyword evidence="4" id="KW-0131">Cell cycle</keyword>
<dbReference type="EMBL" id="JBEPSH010000004">
    <property type="protein sequence ID" value="MET4576920.1"/>
    <property type="molecule type" value="Genomic_DNA"/>
</dbReference>
<dbReference type="PANTHER" id="PTHR38687">
    <property type="entry name" value="CELL DIVISION PROTEIN DEDD-RELATED"/>
    <property type="match status" value="1"/>
</dbReference>
<feature type="domain" description="SPOR" evidence="3">
    <location>
        <begin position="186"/>
        <end position="265"/>
    </location>
</feature>
<proteinExistence type="predicted"/>
<keyword evidence="2" id="KW-0472">Membrane</keyword>
<keyword evidence="5" id="KW-1185">Reference proteome</keyword>
<reference evidence="4 5" key="1">
    <citation type="submission" date="2024-06" db="EMBL/GenBank/DDBJ databases">
        <title>Sorghum-associated microbial communities from plants grown in Nebraska, USA.</title>
        <authorList>
            <person name="Schachtman D."/>
        </authorList>
    </citation>
    <scope>NUCLEOTIDE SEQUENCE [LARGE SCALE GENOMIC DNA]</scope>
    <source>
        <strain evidence="4 5">2709</strain>
    </source>
</reference>
<feature type="region of interest" description="Disordered" evidence="1">
    <location>
        <begin position="137"/>
        <end position="184"/>
    </location>
</feature>
<sequence>MNPHTQETATQASSGTFISSVPRLRASRGRYQTGGTFLGVILGVMAGLAVALGVAIYVAKVPVPFVNKGSTRTNGQDAAEAEKNKDWDPNSALRGRSAGAGRPAAPAVSGMVASEPAPQVIPTPQIPAPAVVAPAPAEVKPPTRTAEKPATAASAPATKPPATTRAPSADPLGDLAAARAGSPSQAADPFTYFVQAGAFRNDDDAQAQRARLSLMGVESRVTEREQAGRTVYRVRVGPFQNKDAADRVKERLDGNGFDSALVRVQK</sequence>
<dbReference type="GO" id="GO:0051301">
    <property type="term" value="P:cell division"/>
    <property type="evidence" value="ECO:0007669"/>
    <property type="project" value="UniProtKB-KW"/>
</dbReference>
<organism evidence="4 5">
    <name type="scientific">Ottowia thiooxydans</name>
    <dbReference type="NCBI Taxonomy" id="219182"/>
    <lineage>
        <taxon>Bacteria</taxon>
        <taxon>Pseudomonadati</taxon>
        <taxon>Pseudomonadota</taxon>
        <taxon>Betaproteobacteria</taxon>
        <taxon>Burkholderiales</taxon>
        <taxon>Comamonadaceae</taxon>
        <taxon>Ottowia</taxon>
    </lineage>
</organism>
<evidence type="ECO:0000313" key="5">
    <source>
        <dbReference type="Proteomes" id="UP001549320"/>
    </source>
</evidence>
<keyword evidence="2" id="KW-0812">Transmembrane</keyword>
<evidence type="ECO:0000259" key="3">
    <source>
        <dbReference type="PROSITE" id="PS51724"/>
    </source>
</evidence>
<dbReference type="PROSITE" id="PS51724">
    <property type="entry name" value="SPOR"/>
    <property type="match status" value="1"/>
</dbReference>
<feature type="compositionally biased region" description="Low complexity" evidence="1">
    <location>
        <begin position="91"/>
        <end position="106"/>
    </location>
</feature>
<comment type="caution">
    <text evidence="4">The sequence shown here is derived from an EMBL/GenBank/DDBJ whole genome shotgun (WGS) entry which is preliminary data.</text>
</comment>
<feature type="region of interest" description="Disordered" evidence="1">
    <location>
        <begin position="67"/>
        <end position="106"/>
    </location>
</feature>
<dbReference type="InterPro" id="IPR036680">
    <property type="entry name" value="SPOR-like_sf"/>
</dbReference>
<accession>A0ABV2Q7B8</accession>
<gene>
    <name evidence="4" type="ORF">ABIE13_002031</name>
</gene>
<dbReference type="InterPro" id="IPR007730">
    <property type="entry name" value="SPOR-like_dom"/>
</dbReference>